<keyword evidence="1 2" id="KW-0378">Hydrolase</keyword>
<protein>
    <submittedName>
        <fullName evidence="2">Glycoside hydrolase 105 family protein</fullName>
    </submittedName>
</protein>
<gene>
    <name evidence="2" type="ORF">B4923_01415</name>
</gene>
<reference evidence="2 3" key="1">
    <citation type="submission" date="2018-04" db="EMBL/GenBank/DDBJ databases">
        <title>Brenneria corticis sp.nov.</title>
        <authorList>
            <person name="Li Y."/>
        </authorList>
    </citation>
    <scope>NUCLEOTIDE SEQUENCE [LARGE SCALE GENOMIC DNA]</scope>
    <source>
        <strain evidence="2 3">LMG 27715</strain>
    </source>
</reference>
<dbReference type="SUPFAM" id="SSF48208">
    <property type="entry name" value="Six-hairpin glycosidases"/>
    <property type="match status" value="1"/>
</dbReference>
<dbReference type="Proteomes" id="UP000245138">
    <property type="component" value="Unassembled WGS sequence"/>
</dbReference>
<keyword evidence="3" id="KW-1185">Reference proteome</keyword>
<dbReference type="AlphaFoldDB" id="A0A2U1U2B6"/>
<evidence type="ECO:0000313" key="2">
    <source>
        <dbReference type="EMBL" id="PWC15801.1"/>
    </source>
</evidence>
<dbReference type="GO" id="GO:0005975">
    <property type="term" value="P:carbohydrate metabolic process"/>
    <property type="evidence" value="ECO:0007669"/>
    <property type="project" value="InterPro"/>
</dbReference>
<dbReference type="EMBL" id="QDKJ01000001">
    <property type="protein sequence ID" value="PWC15801.1"/>
    <property type="molecule type" value="Genomic_DNA"/>
</dbReference>
<dbReference type="InterPro" id="IPR008928">
    <property type="entry name" value="6-hairpin_glycosidase_sf"/>
</dbReference>
<proteinExistence type="predicted"/>
<dbReference type="OrthoDB" id="258246at2"/>
<dbReference type="Pfam" id="PF07470">
    <property type="entry name" value="Glyco_hydro_88"/>
    <property type="match status" value="1"/>
</dbReference>
<dbReference type="InterPro" id="IPR052043">
    <property type="entry name" value="PolySaccharide_Degr_Enz"/>
</dbReference>
<dbReference type="GO" id="GO:0016787">
    <property type="term" value="F:hydrolase activity"/>
    <property type="evidence" value="ECO:0007669"/>
    <property type="project" value="UniProtKB-KW"/>
</dbReference>
<dbReference type="Gene3D" id="1.50.10.10">
    <property type="match status" value="1"/>
</dbReference>
<evidence type="ECO:0000313" key="3">
    <source>
        <dbReference type="Proteomes" id="UP000245138"/>
    </source>
</evidence>
<name>A0A2U1U2B6_9GAMM</name>
<accession>A0A2U1U2B6</accession>
<dbReference type="InterPro" id="IPR010905">
    <property type="entry name" value="Glyco_hydro_88"/>
</dbReference>
<evidence type="ECO:0000256" key="1">
    <source>
        <dbReference type="ARBA" id="ARBA00022801"/>
    </source>
</evidence>
<dbReference type="InterPro" id="IPR012341">
    <property type="entry name" value="6hp_glycosidase-like_sf"/>
</dbReference>
<organism evidence="2 3">
    <name type="scientific">Brenneria roseae subsp. americana</name>
    <dbReference type="NCBI Taxonomy" id="1508507"/>
    <lineage>
        <taxon>Bacteria</taxon>
        <taxon>Pseudomonadati</taxon>
        <taxon>Pseudomonadota</taxon>
        <taxon>Gammaproteobacteria</taxon>
        <taxon>Enterobacterales</taxon>
        <taxon>Pectobacteriaceae</taxon>
        <taxon>Brenneria</taxon>
    </lineage>
</organism>
<comment type="caution">
    <text evidence="2">The sequence shown here is derived from an EMBL/GenBank/DDBJ whole genome shotgun (WGS) entry which is preliminary data.</text>
</comment>
<sequence length="374" mass="42867">MLPFTHFILQKREKKMPADSKQQINEKLDLLFNEIITVRTDDQALKKLKVIASDLSIENWDWSQGVGIYGIWRLYQVTGKPHYLDYIHGWYQRRLEEGLPEKNINRMAPMLTLTTMGITQQDRQHDALIREYAGWIENQLLRTQENGFTHCTSDHLNEEQLWVDTLFMSGLFYARAGAYLNRPDYREEVSYQFLLHIKYLIDRQTGLWMHGWSFNGPGNYGAALWGRGNGWAAISTVDFLEMLDTQDASYQMILNTFRRQADAAVKYQHESGMWHTLLNHPDSYLEASGTAGFTYALLKGIRLGLLDERYQDAAWKGVDALLSRINAQGEVADVSAGTSVGADLDHYRRIAIKQRAYGQSLTMLALTEALAGSQ</sequence>
<dbReference type="PANTHER" id="PTHR33886">
    <property type="entry name" value="UNSATURATED RHAMNOGALACTURONAN HYDROLASE (EUROFUNG)"/>
    <property type="match status" value="1"/>
</dbReference>
<dbReference type="PANTHER" id="PTHR33886:SF8">
    <property type="entry name" value="UNSATURATED RHAMNOGALACTURONAN HYDROLASE (EUROFUNG)"/>
    <property type="match status" value="1"/>
</dbReference>